<keyword evidence="2" id="KW-0413">Isomerase</keyword>
<evidence type="ECO:0000313" key="4">
    <source>
        <dbReference type="Proteomes" id="UP001205843"/>
    </source>
</evidence>
<dbReference type="AlphaFoldDB" id="A0AAE3G1P4"/>
<dbReference type="RefSeq" id="WP_253475570.1">
    <property type="nucleotide sequence ID" value="NZ_JALJXV010000002.1"/>
</dbReference>
<dbReference type="Proteomes" id="UP001205843">
    <property type="component" value="Unassembled WGS sequence"/>
</dbReference>
<dbReference type="GO" id="GO:0016853">
    <property type="term" value="F:isomerase activity"/>
    <property type="evidence" value="ECO:0007669"/>
    <property type="project" value="UniProtKB-KW"/>
</dbReference>
<comment type="similarity">
    <text evidence="1">Belongs to the PrpF family.</text>
</comment>
<organism evidence="3 4">
    <name type="scientific">Natronocella acetinitrilica</name>
    <dbReference type="NCBI Taxonomy" id="414046"/>
    <lineage>
        <taxon>Bacteria</taxon>
        <taxon>Pseudomonadati</taxon>
        <taxon>Pseudomonadota</taxon>
        <taxon>Gammaproteobacteria</taxon>
        <taxon>Chromatiales</taxon>
        <taxon>Ectothiorhodospiraceae</taxon>
        <taxon>Natronocella</taxon>
    </lineage>
</organism>
<keyword evidence="4" id="KW-1185">Reference proteome</keyword>
<dbReference type="Gene3D" id="3.10.310.10">
    <property type="entry name" value="Diaminopimelate Epimerase, Chain A, domain 1"/>
    <property type="match status" value="2"/>
</dbReference>
<evidence type="ECO:0000256" key="2">
    <source>
        <dbReference type="ARBA" id="ARBA00023235"/>
    </source>
</evidence>
<dbReference type="PANTHER" id="PTHR43709">
    <property type="entry name" value="ACONITATE ISOMERASE-RELATED"/>
    <property type="match status" value="1"/>
</dbReference>
<name>A0AAE3G1P4_9GAMM</name>
<evidence type="ECO:0000256" key="1">
    <source>
        <dbReference type="ARBA" id="ARBA00007673"/>
    </source>
</evidence>
<sequence length="370" mass="38832">MTDRVPAVLMRGGGSKGLFIRVNDLPVDPQARDALILRMMGSPDATGHQLDGVGGGRPESSRVALISESLRPDCDICYRFGQVLPQADHIDYSGCCLDLAAAAGLYALQAGLASAAHDKTTVAIWQENLQQRLLVHVPGVEAMPAGGEGTIRIAGVPRSGPAIDVDLLAGPTAPPCLATDQPSDLLHLDDGSRVRASLVVLGRPTIFVKASDFGLNGDEPPEGWHHTTLQLLDQVVRAGAAHMGLAGAPSSDRTAHPAIVVVGPAADVIDEEGNTHPPESMHLLGRCILAARLQPDFPADCAIALAVAAAIPGTVVEELIGQPMNRISLGHAGGVMPLEAHVRLDDGIWIADRTRITRTARRLMSGHVFP</sequence>
<evidence type="ECO:0000313" key="3">
    <source>
        <dbReference type="EMBL" id="MCP1674056.1"/>
    </source>
</evidence>
<dbReference type="SUPFAM" id="SSF54506">
    <property type="entry name" value="Diaminopimelate epimerase-like"/>
    <property type="match status" value="2"/>
</dbReference>
<protein>
    <submittedName>
        <fullName evidence="3">2-methylaconitate cis-trans-isomerase PrpF</fullName>
    </submittedName>
</protein>
<dbReference type="InterPro" id="IPR007400">
    <property type="entry name" value="PrpF-like"/>
</dbReference>
<dbReference type="PANTHER" id="PTHR43709:SF2">
    <property type="entry name" value="DUF453 DOMAIN PROTEIN (AFU_ORTHOLOGUE AFUA_6G00360)"/>
    <property type="match status" value="1"/>
</dbReference>
<proteinExistence type="inferred from homology"/>
<gene>
    <name evidence="3" type="ORF">J2T57_001155</name>
</gene>
<reference evidence="3" key="1">
    <citation type="submission" date="2022-03" db="EMBL/GenBank/DDBJ databases">
        <title>Genomic Encyclopedia of Type Strains, Phase III (KMG-III): the genomes of soil and plant-associated and newly described type strains.</title>
        <authorList>
            <person name="Whitman W."/>
        </authorList>
    </citation>
    <scope>NUCLEOTIDE SEQUENCE</scope>
    <source>
        <strain evidence="3">ANL 6-2</strain>
    </source>
</reference>
<dbReference type="Pfam" id="PF04303">
    <property type="entry name" value="PrpF"/>
    <property type="match status" value="1"/>
</dbReference>
<accession>A0AAE3G1P4</accession>
<dbReference type="EMBL" id="JALJXV010000002">
    <property type="protein sequence ID" value="MCP1674056.1"/>
    <property type="molecule type" value="Genomic_DNA"/>
</dbReference>
<comment type="caution">
    <text evidence="3">The sequence shown here is derived from an EMBL/GenBank/DDBJ whole genome shotgun (WGS) entry which is preliminary data.</text>
</comment>